<dbReference type="PANTHER" id="PTHR12391">
    <property type="entry name" value="ARP2/3 COMPLEX 21 KD SUBUNIT"/>
    <property type="match status" value="1"/>
</dbReference>
<keyword evidence="5 6" id="KW-0206">Cytoskeleton</keyword>
<dbReference type="GO" id="GO:0034314">
    <property type="term" value="P:Arp2/3 complex-mediated actin nucleation"/>
    <property type="evidence" value="ECO:0007669"/>
    <property type="project" value="UniProtKB-UniRule"/>
</dbReference>
<sequence>MPAYHTQFTDENNYRVIGNISMLPIKTKTRGPAPIFPGDGEDIIDETINLFRANCFFRNFEVKGGGDRVLIYLTLFITECLQKLSQKPLQSQQEGLRALNTLAVGNFLIPGDGGFPLNALFERPANKVDSENMRNYLMQLRNEMAIRLCSRVFEQDKISKWWLCFSKRKFMGINGG</sequence>
<keyword evidence="3 6" id="KW-0963">Cytoplasm</keyword>
<comment type="function">
    <text evidence="6">Functions as component of the Arp2/3 complex which is involved in regulation of actin polymerization and together with an activating nucleation-promoting factor (NPF) mediates the formation of branched actin networks.</text>
</comment>
<comment type="caution">
    <text evidence="7">The sequence shown here is derived from an EMBL/GenBank/DDBJ whole genome shotgun (WGS) entry which is preliminary data.</text>
</comment>
<evidence type="ECO:0000256" key="5">
    <source>
        <dbReference type="ARBA" id="ARBA00023212"/>
    </source>
</evidence>
<evidence type="ECO:0000256" key="6">
    <source>
        <dbReference type="PIRNR" id="PIRNR016315"/>
    </source>
</evidence>
<keyword evidence="8" id="KW-1185">Reference proteome</keyword>
<dbReference type="AlphaFoldDB" id="A0AAD5XTR4"/>
<comment type="subunit">
    <text evidence="6">Component of the Arp2/3 complex.</text>
</comment>
<evidence type="ECO:0000313" key="8">
    <source>
        <dbReference type="Proteomes" id="UP001211065"/>
    </source>
</evidence>
<accession>A0AAD5XTR4</accession>
<dbReference type="InterPro" id="IPR036753">
    <property type="entry name" value="ARPC3_sf"/>
</dbReference>
<evidence type="ECO:0000256" key="4">
    <source>
        <dbReference type="ARBA" id="ARBA00023203"/>
    </source>
</evidence>
<dbReference type="GO" id="GO:0003779">
    <property type="term" value="F:actin binding"/>
    <property type="evidence" value="ECO:0007669"/>
    <property type="project" value="UniProtKB-KW"/>
</dbReference>
<dbReference type="GO" id="GO:0030833">
    <property type="term" value="P:regulation of actin filament polymerization"/>
    <property type="evidence" value="ECO:0007669"/>
    <property type="project" value="InterPro"/>
</dbReference>
<comment type="similarity">
    <text evidence="2 6">Belongs to the ARPC3 family.</text>
</comment>
<evidence type="ECO:0000256" key="3">
    <source>
        <dbReference type="ARBA" id="ARBA00022490"/>
    </source>
</evidence>
<organism evidence="7 8">
    <name type="scientific">Clydaea vesicula</name>
    <dbReference type="NCBI Taxonomy" id="447962"/>
    <lineage>
        <taxon>Eukaryota</taxon>
        <taxon>Fungi</taxon>
        <taxon>Fungi incertae sedis</taxon>
        <taxon>Chytridiomycota</taxon>
        <taxon>Chytridiomycota incertae sedis</taxon>
        <taxon>Chytridiomycetes</taxon>
        <taxon>Lobulomycetales</taxon>
        <taxon>Lobulomycetaceae</taxon>
        <taxon>Clydaea</taxon>
    </lineage>
</organism>
<dbReference type="SUPFAM" id="SSF69060">
    <property type="entry name" value="Arp2/3 complex 21 kDa subunit ARPC3"/>
    <property type="match status" value="1"/>
</dbReference>
<dbReference type="GO" id="GO:0005885">
    <property type="term" value="C:Arp2/3 protein complex"/>
    <property type="evidence" value="ECO:0007669"/>
    <property type="project" value="UniProtKB-UniRule"/>
</dbReference>
<evidence type="ECO:0000256" key="2">
    <source>
        <dbReference type="ARBA" id="ARBA00010856"/>
    </source>
</evidence>
<evidence type="ECO:0000313" key="7">
    <source>
        <dbReference type="EMBL" id="KAJ3213408.1"/>
    </source>
</evidence>
<evidence type="ECO:0000256" key="1">
    <source>
        <dbReference type="ARBA" id="ARBA00004245"/>
    </source>
</evidence>
<keyword evidence="4 6" id="KW-0009">Actin-binding</keyword>
<dbReference type="InterPro" id="IPR007204">
    <property type="entry name" value="ARPC3"/>
</dbReference>
<proteinExistence type="inferred from homology"/>
<dbReference type="PIRSF" id="PIRSF016315">
    <property type="entry name" value="ARP2/3_P21-Arc"/>
    <property type="match status" value="1"/>
</dbReference>
<gene>
    <name evidence="7" type="primary">ARC18</name>
    <name evidence="7" type="ORF">HK099_007410</name>
</gene>
<name>A0AAD5XTR4_9FUNG</name>
<reference evidence="7" key="1">
    <citation type="submission" date="2020-05" db="EMBL/GenBank/DDBJ databases">
        <title>Phylogenomic resolution of chytrid fungi.</title>
        <authorList>
            <person name="Stajich J.E."/>
            <person name="Amses K."/>
            <person name="Simmons R."/>
            <person name="Seto K."/>
            <person name="Myers J."/>
            <person name="Bonds A."/>
            <person name="Quandt C.A."/>
            <person name="Barry K."/>
            <person name="Liu P."/>
            <person name="Grigoriev I."/>
            <person name="Longcore J.E."/>
            <person name="James T.Y."/>
        </authorList>
    </citation>
    <scope>NUCLEOTIDE SEQUENCE</scope>
    <source>
        <strain evidence="7">JEL0476</strain>
    </source>
</reference>
<dbReference type="Proteomes" id="UP001211065">
    <property type="component" value="Unassembled WGS sequence"/>
</dbReference>
<dbReference type="Pfam" id="PF04062">
    <property type="entry name" value="P21-Arc"/>
    <property type="match status" value="1"/>
</dbReference>
<protein>
    <recommendedName>
        <fullName evidence="6">Actin-related protein 2/3 complex subunit 3</fullName>
    </recommendedName>
</protein>
<dbReference type="Gene3D" id="1.10.1760.10">
    <property type="entry name" value="Actin-related protein 2/3 complex subunit 3"/>
    <property type="match status" value="1"/>
</dbReference>
<dbReference type="EMBL" id="JADGJW010000715">
    <property type="protein sequence ID" value="KAJ3213408.1"/>
    <property type="molecule type" value="Genomic_DNA"/>
</dbReference>
<comment type="subcellular location">
    <subcellularLocation>
        <location evidence="1 6">Cytoplasm</location>
        <location evidence="1 6">Cytoskeleton</location>
    </subcellularLocation>
</comment>